<name>A0AAV9BMG0_ACOGR</name>
<dbReference type="EMBL" id="JAUJYN010000002">
    <property type="protein sequence ID" value="KAK1277294.1"/>
    <property type="molecule type" value="Genomic_DNA"/>
</dbReference>
<reference evidence="1" key="1">
    <citation type="journal article" date="2023" name="Nat. Commun.">
        <title>Diploid and tetraploid genomes of Acorus and the evolution of monocots.</title>
        <authorList>
            <person name="Ma L."/>
            <person name="Liu K.W."/>
            <person name="Li Z."/>
            <person name="Hsiao Y.Y."/>
            <person name="Qi Y."/>
            <person name="Fu T."/>
            <person name="Tang G.D."/>
            <person name="Zhang D."/>
            <person name="Sun W.H."/>
            <person name="Liu D.K."/>
            <person name="Li Y."/>
            <person name="Chen G.Z."/>
            <person name="Liu X.D."/>
            <person name="Liao X.Y."/>
            <person name="Jiang Y.T."/>
            <person name="Yu X."/>
            <person name="Hao Y."/>
            <person name="Huang J."/>
            <person name="Zhao X.W."/>
            <person name="Ke S."/>
            <person name="Chen Y.Y."/>
            <person name="Wu W.L."/>
            <person name="Hsu J.L."/>
            <person name="Lin Y.F."/>
            <person name="Huang M.D."/>
            <person name="Li C.Y."/>
            <person name="Huang L."/>
            <person name="Wang Z.W."/>
            <person name="Zhao X."/>
            <person name="Zhong W.Y."/>
            <person name="Peng D.H."/>
            <person name="Ahmad S."/>
            <person name="Lan S."/>
            <person name="Zhang J.S."/>
            <person name="Tsai W.C."/>
            <person name="Van de Peer Y."/>
            <person name="Liu Z.J."/>
        </authorList>
    </citation>
    <scope>NUCLEOTIDE SEQUENCE</scope>
    <source>
        <strain evidence="1">SCP</strain>
    </source>
</reference>
<accession>A0AAV9BMG0</accession>
<dbReference type="Proteomes" id="UP001179952">
    <property type="component" value="Unassembled WGS sequence"/>
</dbReference>
<evidence type="ECO:0000313" key="2">
    <source>
        <dbReference type="Proteomes" id="UP001179952"/>
    </source>
</evidence>
<comment type="caution">
    <text evidence="1">The sequence shown here is derived from an EMBL/GenBank/DDBJ whole genome shotgun (WGS) entry which is preliminary data.</text>
</comment>
<keyword evidence="2" id="KW-1185">Reference proteome</keyword>
<dbReference type="AlphaFoldDB" id="A0AAV9BMG0"/>
<reference evidence="1" key="2">
    <citation type="submission" date="2023-06" db="EMBL/GenBank/DDBJ databases">
        <authorList>
            <person name="Ma L."/>
            <person name="Liu K.-W."/>
            <person name="Li Z."/>
            <person name="Hsiao Y.-Y."/>
            <person name="Qi Y."/>
            <person name="Fu T."/>
            <person name="Tang G."/>
            <person name="Zhang D."/>
            <person name="Sun W.-H."/>
            <person name="Liu D.-K."/>
            <person name="Li Y."/>
            <person name="Chen G.-Z."/>
            <person name="Liu X.-D."/>
            <person name="Liao X.-Y."/>
            <person name="Jiang Y.-T."/>
            <person name="Yu X."/>
            <person name="Hao Y."/>
            <person name="Huang J."/>
            <person name="Zhao X.-W."/>
            <person name="Ke S."/>
            <person name="Chen Y.-Y."/>
            <person name="Wu W.-L."/>
            <person name="Hsu J.-L."/>
            <person name="Lin Y.-F."/>
            <person name="Huang M.-D."/>
            <person name="Li C.-Y."/>
            <person name="Huang L."/>
            <person name="Wang Z.-W."/>
            <person name="Zhao X."/>
            <person name="Zhong W.-Y."/>
            <person name="Peng D.-H."/>
            <person name="Ahmad S."/>
            <person name="Lan S."/>
            <person name="Zhang J.-S."/>
            <person name="Tsai W.-C."/>
            <person name="Van De Peer Y."/>
            <person name="Liu Z.-J."/>
        </authorList>
    </citation>
    <scope>NUCLEOTIDE SEQUENCE</scope>
    <source>
        <strain evidence="1">SCP</strain>
        <tissue evidence="1">Leaves</tissue>
    </source>
</reference>
<sequence length="86" mass="9778">MGCSERVECSERLWPCIKSSFKNSHRGDASTSTLTHALEKARSTQVANFNGEVFECPTYCTILDRLNMQQQRWFSIPRPQDALPGL</sequence>
<protein>
    <submittedName>
        <fullName evidence="1">Uncharacterized protein</fullName>
    </submittedName>
</protein>
<evidence type="ECO:0000313" key="1">
    <source>
        <dbReference type="EMBL" id="KAK1277294.1"/>
    </source>
</evidence>
<organism evidence="1 2">
    <name type="scientific">Acorus gramineus</name>
    <name type="common">Dwarf sweet flag</name>
    <dbReference type="NCBI Taxonomy" id="55184"/>
    <lineage>
        <taxon>Eukaryota</taxon>
        <taxon>Viridiplantae</taxon>
        <taxon>Streptophyta</taxon>
        <taxon>Embryophyta</taxon>
        <taxon>Tracheophyta</taxon>
        <taxon>Spermatophyta</taxon>
        <taxon>Magnoliopsida</taxon>
        <taxon>Liliopsida</taxon>
        <taxon>Acoraceae</taxon>
        <taxon>Acorus</taxon>
    </lineage>
</organism>
<gene>
    <name evidence="1" type="ORF">QJS04_geneDACA017798</name>
</gene>
<proteinExistence type="predicted"/>